<feature type="region of interest" description="Disordered" evidence="1">
    <location>
        <begin position="1"/>
        <end position="47"/>
    </location>
</feature>
<name>A0ABD1VQL0_9LAMI</name>
<dbReference type="EMBL" id="JBFOLJ010000005">
    <property type="protein sequence ID" value="KAL2538655.1"/>
    <property type="molecule type" value="Genomic_DNA"/>
</dbReference>
<proteinExistence type="predicted"/>
<protein>
    <submittedName>
        <fullName evidence="2">Uncharacterized protein</fullName>
    </submittedName>
</protein>
<dbReference type="Proteomes" id="UP001604277">
    <property type="component" value="Unassembled WGS sequence"/>
</dbReference>
<reference evidence="3" key="1">
    <citation type="submission" date="2024-07" db="EMBL/GenBank/DDBJ databases">
        <title>Two chromosome-level genome assemblies of Korean endemic species Abeliophyllum distichum and Forsythia ovata (Oleaceae).</title>
        <authorList>
            <person name="Jang H."/>
        </authorList>
    </citation>
    <scope>NUCLEOTIDE SEQUENCE [LARGE SCALE GENOMIC DNA]</scope>
</reference>
<organism evidence="2 3">
    <name type="scientific">Forsythia ovata</name>
    <dbReference type="NCBI Taxonomy" id="205694"/>
    <lineage>
        <taxon>Eukaryota</taxon>
        <taxon>Viridiplantae</taxon>
        <taxon>Streptophyta</taxon>
        <taxon>Embryophyta</taxon>
        <taxon>Tracheophyta</taxon>
        <taxon>Spermatophyta</taxon>
        <taxon>Magnoliopsida</taxon>
        <taxon>eudicotyledons</taxon>
        <taxon>Gunneridae</taxon>
        <taxon>Pentapetalae</taxon>
        <taxon>asterids</taxon>
        <taxon>lamiids</taxon>
        <taxon>Lamiales</taxon>
        <taxon>Oleaceae</taxon>
        <taxon>Forsythieae</taxon>
        <taxon>Forsythia</taxon>
    </lineage>
</organism>
<comment type="caution">
    <text evidence="2">The sequence shown here is derived from an EMBL/GenBank/DDBJ whole genome shotgun (WGS) entry which is preliminary data.</text>
</comment>
<evidence type="ECO:0000313" key="3">
    <source>
        <dbReference type="Proteomes" id="UP001604277"/>
    </source>
</evidence>
<evidence type="ECO:0000256" key="1">
    <source>
        <dbReference type="SAM" id="MobiDB-lite"/>
    </source>
</evidence>
<evidence type="ECO:0000313" key="2">
    <source>
        <dbReference type="EMBL" id="KAL2538655.1"/>
    </source>
</evidence>
<accession>A0ABD1VQL0</accession>
<keyword evidence="3" id="KW-1185">Reference proteome</keyword>
<gene>
    <name evidence="2" type="ORF">Fot_20046</name>
</gene>
<dbReference type="AlphaFoldDB" id="A0ABD1VQL0"/>
<sequence length="153" mass="16889">MVGSSSFISPAPKVTSEEPSASFPTGHVPSSKNSRQSGKMKVETDGREVTFRTPVPHLVELINIGFHRNELDPMVLGKLPALAAITEASVHKHWTSAFDKATDNTELMKLLKLAEMYTSWSHVLNCELYKVLAMKVDELRSTVGGMRMSTRCV</sequence>
<feature type="compositionally biased region" description="Polar residues" evidence="1">
    <location>
        <begin position="17"/>
        <end position="37"/>
    </location>
</feature>